<comment type="caution">
    <text evidence="1">The sequence shown here is derived from an EMBL/GenBank/DDBJ whole genome shotgun (WGS) entry which is preliminary data.</text>
</comment>
<evidence type="ECO:0000313" key="2">
    <source>
        <dbReference type="Proteomes" id="UP001604277"/>
    </source>
</evidence>
<gene>
    <name evidence="1" type="ORF">Fot_07983</name>
</gene>
<protein>
    <submittedName>
        <fullName evidence="1">Uncharacterized protein</fullName>
    </submittedName>
</protein>
<sequence length="119" mass="12812">MRLLLGEDLPGWCGCGSCASLQVYLVRTGGRASALRVVGAPPVAAADADKEQMNKWLVTLNHYGMTKGQQGGDKSVESSPPLFQVTEQPKNLTVETLRTIPLKVVIGQAKFVYGLVFHV</sequence>
<organism evidence="1 2">
    <name type="scientific">Forsythia ovata</name>
    <dbReference type="NCBI Taxonomy" id="205694"/>
    <lineage>
        <taxon>Eukaryota</taxon>
        <taxon>Viridiplantae</taxon>
        <taxon>Streptophyta</taxon>
        <taxon>Embryophyta</taxon>
        <taxon>Tracheophyta</taxon>
        <taxon>Spermatophyta</taxon>
        <taxon>Magnoliopsida</taxon>
        <taxon>eudicotyledons</taxon>
        <taxon>Gunneridae</taxon>
        <taxon>Pentapetalae</taxon>
        <taxon>asterids</taxon>
        <taxon>lamiids</taxon>
        <taxon>Lamiales</taxon>
        <taxon>Oleaceae</taxon>
        <taxon>Forsythieae</taxon>
        <taxon>Forsythia</taxon>
    </lineage>
</organism>
<evidence type="ECO:0000313" key="1">
    <source>
        <dbReference type="EMBL" id="KAL2554364.1"/>
    </source>
</evidence>
<proteinExistence type="predicted"/>
<accession>A0ABD1WXI4</accession>
<dbReference type="EMBL" id="JBFOLJ010000002">
    <property type="protein sequence ID" value="KAL2554364.1"/>
    <property type="molecule type" value="Genomic_DNA"/>
</dbReference>
<dbReference type="AlphaFoldDB" id="A0ABD1WXI4"/>
<reference evidence="2" key="1">
    <citation type="submission" date="2024-07" db="EMBL/GenBank/DDBJ databases">
        <title>Two chromosome-level genome assemblies of Korean endemic species Abeliophyllum distichum and Forsythia ovata (Oleaceae).</title>
        <authorList>
            <person name="Jang H."/>
        </authorList>
    </citation>
    <scope>NUCLEOTIDE SEQUENCE [LARGE SCALE GENOMIC DNA]</scope>
</reference>
<name>A0ABD1WXI4_9LAMI</name>
<keyword evidence="2" id="KW-1185">Reference proteome</keyword>
<dbReference type="Proteomes" id="UP001604277">
    <property type="component" value="Unassembled WGS sequence"/>
</dbReference>